<keyword evidence="3 6" id="KW-1133">Transmembrane helix</keyword>
<feature type="region of interest" description="Disordered" evidence="5">
    <location>
        <begin position="426"/>
        <end position="516"/>
    </location>
</feature>
<feature type="region of interest" description="Disordered" evidence="5">
    <location>
        <begin position="265"/>
        <end position="312"/>
    </location>
</feature>
<feature type="transmembrane region" description="Helical" evidence="6">
    <location>
        <begin position="69"/>
        <end position="94"/>
    </location>
</feature>
<keyword evidence="8" id="KW-1185">Reference proteome</keyword>
<evidence type="ECO:0000256" key="5">
    <source>
        <dbReference type="SAM" id="MobiDB-lite"/>
    </source>
</evidence>
<dbReference type="GO" id="GO:0005886">
    <property type="term" value="C:plasma membrane"/>
    <property type="evidence" value="ECO:0007669"/>
    <property type="project" value="TreeGrafter"/>
</dbReference>
<dbReference type="Gene3D" id="1.20.140.150">
    <property type="match status" value="1"/>
</dbReference>
<evidence type="ECO:0000313" key="7">
    <source>
        <dbReference type="EMBL" id="CAC5370846.1"/>
    </source>
</evidence>
<dbReference type="PANTHER" id="PTHR10671">
    <property type="entry name" value="EPITHELIAL MEMBRANE PROTEIN-RELATED"/>
    <property type="match status" value="1"/>
</dbReference>
<feature type="compositionally biased region" description="Basic and acidic residues" evidence="5">
    <location>
        <begin position="445"/>
        <end position="454"/>
    </location>
</feature>
<sequence>MASTYMKLRIALFVFSAIGLILYIAAFAIPKWSSHKDGNDGLWQTCYLNGGVATCAVWPDNLKSADHKITQILSCLGLSFFILFVVMAALTIFWTNHWKKARAIKYTTVVLAVLAVIFAIACLMIYKNDKESGNSTVSIGWYLALVGAVIAVITIPFYFVDACRTVEPKKQDKEKLFQHIGIPPMPAPTKFPIKGETDTFNPINSSFDPKNSRRPPLLNELRRQHTTFVHPPPKPPTKKLTKKEIKTFPLPPSKTKINLFDKTEIEDHPSPVPPHVIPNSNTPGGGKKDYDTASTKSTSIGTNSPDDNEAESIPQQHSVFKFHKTKTVHKNGKTMLKIQSQNDSERLPPVMMVMPGVDEDGDDIDDVSQDGKISRGKTHNSQWDEEQARRKFGAYFVDMNARENTLVEGKTSKLQEQFKKKINSISEEHTKAMKGRVNDVSGIYADEHKKEAPKQKPKTKKKSKKKSKPKRPISQSSSISAINPDVETCVNTYNRENSNVTQDGLTIHNELDEEDV</sequence>
<keyword evidence="2 6" id="KW-0812">Transmembrane</keyword>
<dbReference type="InterPro" id="IPR050579">
    <property type="entry name" value="PMP-22/EMP/MP20-like"/>
</dbReference>
<proteinExistence type="predicted"/>
<organism evidence="7 8">
    <name type="scientific">Mytilus coruscus</name>
    <name type="common">Sea mussel</name>
    <dbReference type="NCBI Taxonomy" id="42192"/>
    <lineage>
        <taxon>Eukaryota</taxon>
        <taxon>Metazoa</taxon>
        <taxon>Spiralia</taxon>
        <taxon>Lophotrochozoa</taxon>
        <taxon>Mollusca</taxon>
        <taxon>Bivalvia</taxon>
        <taxon>Autobranchia</taxon>
        <taxon>Pteriomorphia</taxon>
        <taxon>Mytilida</taxon>
        <taxon>Mytiloidea</taxon>
        <taxon>Mytilidae</taxon>
        <taxon>Mytilinae</taxon>
        <taxon>Mytilus</taxon>
    </lineage>
</organism>
<evidence type="ECO:0000256" key="1">
    <source>
        <dbReference type="ARBA" id="ARBA00004141"/>
    </source>
</evidence>
<evidence type="ECO:0000256" key="2">
    <source>
        <dbReference type="ARBA" id="ARBA00022692"/>
    </source>
</evidence>
<feature type="transmembrane region" description="Helical" evidence="6">
    <location>
        <begin position="12"/>
        <end position="29"/>
    </location>
</feature>
<protein>
    <submittedName>
        <fullName evidence="7">Uncharacterized protein</fullName>
    </submittedName>
</protein>
<dbReference type="OrthoDB" id="6098955at2759"/>
<reference evidence="7 8" key="1">
    <citation type="submission" date="2020-06" db="EMBL/GenBank/DDBJ databases">
        <authorList>
            <person name="Li R."/>
            <person name="Bekaert M."/>
        </authorList>
    </citation>
    <scope>NUCLEOTIDE SEQUENCE [LARGE SCALE GENOMIC DNA]</scope>
    <source>
        <strain evidence="8">wild</strain>
    </source>
</reference>
<comment type="subcellular location">
    <subcellularLocation>
        <location evidence="1">Membrane</location>
        <topology evidence="1">Multi-pass membrane protein</topology>
    </subcellularLocation>
</comment>
<feature type="compositionally biased region" description="Polar residues" evidence="5">
    <location>
        <begin position="489"/>
        <end position="504"/>
    </location>
</feature>
<feature type="compositionally biased region" description="Basic residues" evidence="5">
    <location>
        <begin position="455"/>
        <end position="471"/>
    </location>
</feature>
<evidence type="ECO:0000256" key="4">
    <source>
        <dbReference type="ARBA" id="ARBA00023136"/>
    </source>
</evidence>
<evidence type="ECO:0000256" key="3">
    <source>
        <dbReference type="ARBA" id="ARBA00022989"/>
    </source>
</evidence>
<evidence type="ECO:0000256" key="6">
    <source>
        <dbReference type="SAM" id="Phobius"/>
    </source>
</evidence>
<evidence type="ECO:0000313" key="8">
    <source>
        <dbReference type="Proteomes" id="UP000507470"/>
    </source>
</evidence>
<dbReference type="AlphaFoldDB" id="A0A6J8AMS0"/>
<gene>
    <name evidence="7" type="ORF">MCOR_9517</name>
</gene>
<name>A0A6J8AMS0_MYTCO</name>
<feature type="compositionally biased region" description="Polar residues" evidence="5">
    <location>
        <begin position="292"/>
        <end position="305"/>
    </location>
</feature>
<dbReference type="PANTHER" id="PTHR10671:SF108">
    <property type="entry name" value="CLAUDIN FAMILY PROTEIN-RELATED"/>
    <property type="match status" value="1"/>
</dbReference>
<feature type="transmembrane region" description="Helical" evidence="6">
    <location>
        <begin position="106"/>
        <end position="127"/>
    </location>
</feature>
<dbReference type="Proteomes" id="UP000507470">
    <property type="component" value="Unassembled WGS sequence"/>
</dbReference>
<accession>A0A6J8AMS0</accession>
<dbReference type="EMBL" id="CACVKT020001739">
    <property type="protein sequence ID" value="CAC5370846.1"/>
    <property type="molecule type" value="Genomic_DNA"/>
</dbReference>
<keyword evidence="4 6" id="KW-0472">Membrane</keyword>
<feature type="transmembrane region" description="Helical" evidence="6">
    <location>
        <begin position="139"/>
        <end position="160"/>
    </location>
</feature>